<evidence type="ECO:0000313" key="2">
    <source>
        <dbReference type="Proteomes" id="UP000032287"/>
    </source>
</evidence>
<dbReference type="Pfam" id="PF16069">
    <property type="entry name" value="DUF4811"/>
    <property type="match status" value="1"/>
</dbReference>
<dbReference type="PATRIC" id="fig|137591.25.peg.1458"/>
<accession>A0A0D1K4M3</accession>
<evidence type="ECO:0000313" key="1">
    <source>
        <dbReference type="EMBL" id="KIU19969.1"/>
    </source>
</evidence>
<dbReference type="InterPro" id="IPR032083">
    <property type="entry name" value="DUF4811"/>
</dbReference>
<dbReference type="AlphaFoldDB" id="A0A0D1K4M3"/>
<sequence>MVIILLAVFAILTFISWIKIENVPARVTSGLISGGLLLATVLMLVANFNNHFGMEKVTKTETKTIYSAGGSKVPAGMMIAQALGTKSNNYVMIYADKENAKPTAHFVPNKKHIVEAVKKTATYKLIDADKATVTTKTTRWEWQNDFFKLMFGFGGEGHSLYKQQTVVKLPKDTWVVMTPAQSKAVQAKQKAAAANPAAAQAQQEQLKAAASAKIAAFMQANPKASQDQVKAYTTKVTAELTAEAMKAMLK</sequence>
<name>A0A0D1K4M3_9LACO</name>
<dbReference type="Proteomes" id="UP000032287">
    <property type="component" value="Unassembled WGS sequence"/>
</dbReference>
<gene>
    <name evidence="1" type="ORF">QX99_01489</name>
</gene>
<dbReference type="RefSeq" id="WP_043711675.1">
    <property type="nucleotide sequence ID" value="NZ_CP041193.1"/>
</dbReference>
<organism evidence="1 2">
    <name type="scientific">Weissella cibaria</name>
    <dbReference type="NCBI Taxonomy" id="137591"/>
    <lineage>
        <taxon>Bacteria</taxon>
        <taxon>Bacillati</taxon>
        <taxon>Bacillota</taxon>
        <taxon>Bacilli</taxon>
        <taxon>Lactobacillales</taxon>
        <taxon>Lactobacillaceae</taxon>
        <taxon>Weissella</taxon>
    </lineage>
</organism>
<keyword evidence="2" id="KW-1185">Reference proteome</keyword>
<reference evidence="1 2" key="1">
    <citation type="journal article" date="2015" name="Microbiology (Mosc.)">
        <title>Genomics of the Weissella cibaria species with an examination of its metabolic traits.</title>
        <authorList>
            <person name="Lynch K.M."/>
            <person name="Lucid A."/>
            <person name="Arendt E.K."/>
            <person name="Sleator R.D."/>
            <person name="Lucey B."/>
            <person name="Coffey A."/>
        </authorList>
    </citation>
    <scope>NUCLEOTIDE SEQUENCE [LARGE SCALE GENOMIC DNA]</scope>
    <source>
        <strain evidence="1 2">MG1</strain>
    </source>
</reference>
<dbReference type="eggNOG" id="ENOG5033WYM">
    <property type="taxonomic scope" value="Bacteria"/>
</dbReference>
<protein>
    <submittedName>
        <fullName evidence="1">Uncharacterized protein</fullName>
    </submittedName>
</protein>
<dbReference type="STRING" id="137591.AO080_09470"/>
<comment type="caution">
    <text evidence="1">The sequence shown here is derived from an EMBL/GenBank/DDBJ whole genome shotgun (WGS) entry which is preliminary data.</text>
</comment>
<proteinExistence type="predicted"/>
<dbReference type="EMBL" id="JWHU01000029">
    <property type="protein sequence ID" value="KIU19969.1"/>
    <property type="molecule type" value="Genomic_DNA"/>
</dbReference>